<dbReference type="EMBL" id="FZOG01000002">
    <property type="protein sequence ID" value="SNS33238.1"/>
    <property type="molecule type" value="Genomic_DNA"/>
</dbReference>
<evidence type="ECO:0000256" key="3">
    <source>
        <dbReference type="ARBA" id="ARBA00022679"/>
    </source>
</evidence>
<evidence type="ECO:0000256" key="2">
    <source>
        <dbReference type="ARBA" id="ARBA00022676"/>
    </source>
</evidence>
<keyword evidence="1" id="KW-1003">Cell membrane</keyword>
<reference evidence="6" key="1">
    <citation type="submission" date="2017-06" db="EMBL/GenBank/DDBJ databases">
        <authorList>
            <person name="Varghese N."/>
            <person name="Submissions S."/>
        </authorList>
    </citation>
    <scope>NUCLEOTIDE SEQUENCE [LARGE SCALE GENOMIC DNA]</scope>
    <source>
        <strain evidence="6">CIP 108523</strain>
    </source>
</reference>
<keyword evidence="1" id="KW-0472">Membrane</keyword>
<dbReference type="InterPro" id="IPR029044">
    <property type="entry name" value="Nucleotide-diphossugar_trans"/>
</dbReference>
<dbReference type="InterPro" id="IPR001173">
    <property type="entry name" value="Glyco_trans_2-like"/>
</dbReference>
<dbReference type="CDD" id="cd00761">
    <property type="entry name" value="Glyco_tranf_GTA_type"/>
    <property type="match status" value="1"/>
</dbReference>
<dbReference type="PANTHER" id="PTHR22916">
    <property type="entry name" value="GLYCOSYLTRANSFERASE"/>
    <property type="match status" value="1"/>
</dbReference>
<evidence type="ECO:0000259" key="4">
    <source>
        <dbReference type="Pfam" id="PF00535"/>
    </source>
</evidence>
<dbReference type="Gene3D" id="3.90.550.10">
    <property type="entry name" value="Spore Coat Polysaccharide Biosynthesis Protein SpsA, Chain A"/>
    <property type="match status" value="1"/>
</dbReference>
<dbReference type="PANTHER" id="PTHR22916:SF51">
    <property type="entry name" value="GLYCOSYLTRANSFERASE EPSH-RELATED"/>
    <property type="match status" value="1"/>
</dbReference>
<keyword evidence="2" id="KW-0328">Glycosyltransferase</keyword>
<keyword evidence="6" id="KW-1185">Reference proteome</keyword>
<dbReference type="RefSeq" id="WP_089359828.1">
    <property type="nucleotide sequence ID" value="NZ_FZOG01000002.1"/>
</dbReference>
<dbReference type="SUPFAM" id="SSF53448">
    <property type="entry name" value="Nucleotide-diphospho-sugar transferases"/>
    <property type="match status" value="1"/>
</dbReference>
<evidence type="ECO:0000313" key="6">
    <source>
        <dbReference type="Proteomes" id="UP000242915"/>
    </source>
</evidence>
<evidence type="ECO:0000313" key="5">
    <source>
        <dbReference type="EMBL" id="SNS33238.1"/>
    </source>
</evidence>
<name>A0A239DN24_9PSED</name>
<keyword evidence="3 5" id="KW-0808">Transferase</keyword>
<keyword evidence="1" id="KW-0997">Cell inner membrane</keyword>
<dbReference type="Pfam" id="PF00535">
    <property type="entry name" value="Glycos_transf_2"/>
    <property type="match status" value="1"/>
</dbReference>
<dbReference type="AlphaFoldDB" id="A0A239DN24"/>
<proteinExistence type="predicted"/>
<gene>
    <name evidence="5" type="ORF">SAMN05216255_2326</name>
</gene>
<organism evidence="5 6">
    <name type="scientific">Pseudomonas segetis</name>
    <dbReference type="NCBI Taxonomy" id="298908"/>
    <lineage>
        <taxon>Bacteria</taxon>
        <taxon>Pseudomonadati</taxon>
        <taxon>Pseudomonadota</taxon>
        <taxon>Gammaproteobacteria</taxon>
        <taxon>Pseudomonadales</taxon>
        <taxon>Pseudomonadaceae</taxon>
        <taxon>Pseudomonas</taxon>
    </lineage>
</organism>
<sequence length="303" mass="33720">MSEPLISVIIPAYNYAEKISRAVESVVSQLGEAAADLLVINDGSTDHTLQVLEQLQAQNQGRFRIVSKANGGSASARNLGIKQATGQYLVFLDADDEMAPGALSALTEHIQDNPETRMVIGGFWSVAVDGKHRQRQAPVIPRTARERVSGYLIKKTIAVSNGACAMHREVFAPGNYPETFRSAEDIPVFAQVLARFPCTALDQPLAFIYKHPTSLRHNLKFAYETGLTLVDEVFDPVRMPAELQDLKRSFTAQRCASLFRTFYSAGERQASLGFYRKALQADWRLITNWSYTRKALKLLLRGR</sequence>
<evidence type="ECO:0000256" key="1">
    <source>
        <dbReference type="ARBA" id="ARBA00022519"/>
    </source>
</evidence>
<dbReference type="GO" id="GO:0016758">
    <property type="term" value="F:hexosyltransferase activity"/>
    <property type="evidence" value="ECO:0007669"/>
    <property type="project" value="UniProtKB-ARBA"/>
</dbReference>
<dbReference type="Proteomes" id="UP000242915">
    <property type="component" value="Unassembled WGS sequence"/>
</dbReference>
<accession>A0A239DN24</accession>
<protein>
    <submittedName>
        <fullName evidence="5">Glycosyltransferase involved in cell wall bisynthesis</fullName>
    </submittedName>
</protein>
<feature type="domain" description="Glycosyltransferase 2-like" evidence="4">
    <location>
        <begin position="7"/>
        <end position="171"/>
    </location>
</feature>